<organism evidence="2 3">
    <name type="scientific">Microvirga lupini</name>
    <dbReference type="NCBI Taxonomy" id="420324"/>
    <lineage>
        <taxon>Bacteria</taxon>
        <taxon>Pseudomonadati</taxon>
        <taxon>Pseudomonadota</taxon>
        <taxon>Alphaproteobacteria</taxon>
        <taxon>Hyphomicrobiales</taxon>
        <taxon>Methylobacteriaceae</taxon>
        <taxon>Microvirga</taxon>
    </lineage>
</organism>
<dbReference type="EC" id="5.3.3.18" evidence="2"/>
<dbReference type="PANTHER" id="PTHR43459">
    <property type="entry name" value="ENOYL-COA HYDRATASE"/>
    <property type="match status" value="1"/>
</dbReference>
<dbReference type="Gene3D" id="3.90.226.10">
    <property type="entry name" value="2-enoyl-CoA Hydratase, Chain A, domain 1"/>
    <property type="match status" value="1"/>
</dbReference>
<proteinExistence type="inferred from homology"/>
<evidence type="ECO:0000313" key="2">
    <source>
        <dbReference type="EMBL" id="MBB3018123.1"/>
    </source>
</evidence>
<comment type="similarity">
    <text evidence="1">Belongs to the enoyl-CoA hydratase/isomerase family.</text>
</comment>
<dbReference type="Pfam" id="PF00378">
    <property type="entry name" value="ECH_1"/>
    <property type="match status" value="1"/>
</dbReference>
<dbReference type="SUPFAM" id="SSF52096">
    <property type="entry name" value="ClpP/crotonase"/>
    <property type="match status" value="1"/>
</dbReference>
<protein>
    <submittedName>
        <fullName evidence="2">2-(1,2-epoxy-1,2-dihydrophenyl)acetyl-CoA isomerase</fullName>
        <ecNumber evidence="2">5.3.3.18</ecNumber>
    </submittedName>
</protein>
<sequence>MMNSIAPVLVTRHETWHEIVLNRPEKLNAFSPDMQCALMAALEASGADKTCRAILLTGAGKAFCAGQNLSDRDPRKLDGPPDLHQTVTTYYNPLIRLIRALRVPVVCAVNGAAAGAGVGVALACDLVLASERAKFILAFSRIGLGPDAGSSWFLTRALGELRAKALALTGGALTAQEAHQAGLVVSIHSDEELLETARDYTAQIAGGATLALGWIKQAIHASSANSLEAQLELEAEIQGQAGRTPDYREGVIAFLEKRPACFTGRSGEL</sequence>
<dbReference type="InterPro" id="IPR001753">
    <property type="entry name" value="Enoyl-CoA_hydra/iso"/>
</dbReference>
<dbReference type="Gene3D" id="1.10.12.10">
    <property type="entry name" value="Lyase 2-enoyl-coa Hydratase, Chain A, domain 2"/>
    <property type="match status" value="1"/>
</dbReference>
<keyword evidence="3" id="KW-1185">Reference proteome</keyword>
<dbReference type="PANTHER" id="PTHR43459:SF1">
    <property type="entry name" value="EG:BACN32G11.4 PROTEIN"/>
    <property type="match status" value="1"/>
</dbReference>
<accession>A0A7W4VJ33</accession>
<dbReference type="CDD" id="cd06558">
    <property type="entry name" value="crotonase-like"/>
    <property type="match status" value="1"/>
</dbReference>
<dbReference type="EMBL" id="JACHWB010000001">
    <property type="protein sequence ID" value="MBB3018123.1"/>
    <property type="molecule type" value="Genomic_DNA"/>
</dbReference>
<evidence type="ECO:0000256" key="1">
    <source>
        <dbReference type="ARBA" id="ARBA00005254"/>
    </source>
</evidence>
<gene>
    <name evidence="2" type="ORF">FHR70_001163</name>
</gene>
<name>A0A7W4VJ33_9HYPH</name>
<dbReference type="RefSeq" id="WP_183447965.1">
    <property type="nucleotide sequence ID" value="NZ_JACHWB010000001.1"/>
</dbReference>
<dbReference type="GO" id="GO:0016853">
    <property type="term" value="F:isomerase activity"/>
    <property type="evidence" value="ECO:0007669"/>
    <property type="project" value="UniProtKB-KW"/>
</dbReference>
<evidence type="ECO:0000313" key="3">
    <source>
        <dbReference type="Proteomes" id="UP000532010"/>
    </source>
</evidence>
<dbReference type="AlphaFoldDB" id="A0A7W4VJ33"/>
<reference evidence="2 3" key="1">
    <citation type="submission" date="2020-08" db="EMBL/GenBank/DDBJ databases">
        <title>The Agave Microbiome: Exploring the role of microbial communities in plant adaptations to desert environments.</title>
        <authorList>
            <person name="Partida-Martinez L.P."/>
        </authorList>
    </citation>
    <scope>NUCLEOTIDE SEQUENCE [LARGE SCALE GENOMIC DNA]</scope>
    <source>
        <strain evidence="2 3">AT3.9</strain>
    </source>
</reference>
<comment type="caution">
    <text evidence="2">The sequence shown here is derived from an EMBL/GenBank/DDBJ whole genome shotgun (WGS) entry which is preliminary data.</text>
</comment>
<dbReference type="InterPro" id="IPR014748">
    <property type="entry name" value="Enoyl-CoA_hydra_C"/>
</dbReference>
<keyword evidence="2" id="KW-0413">Isomerase</keyword>
<dbReference type="Proteomes" id="UP000532010">
    <property type="component" value="Unassembled WGS sequence"/>
</dbReference>
<dbReference type="InterPro" id="IPR029045">
    <property type="entry name" value="ClpP/crotonase-like_dom_sf"/>
</dbReference>